<accession>A0A7L4ZH44</accession>
<dbReference type="EMBL" id="CP019288">
    <property type="protein sequence ID" value="QHI36043.1"/>
    <property type="molecule type" value="Genomic_DNA"/>
</dbReference>
<evidence type="ECO:0000313" key="2">
    <source>
        <dbReference type="Proteomes" id="UP000464657"/>
    </source>
</evidence>
<name>A0A7L4ZH44_9FLAO</name>
<proteinExistence type="predicted"/>
<protein>
    <submittedName>
        <fullName evidence="1">Uncharacterized protein</fullName>
    </submittedName>
</protein>
<dbReference type="AlphaFoldDB" id="A0A7L4ZH44"/>
<dbReference type="Proteomes" id="UP000464657">
    <property type="component" value="Chromosome"/>
</dbReference>
<gene>
    <name evidence="1" type="ORF">IMCC3317_13960</name>
</gene>
<sequence>MYNQLLGSSLLGNSYGISSGSFSFVNLVLANATSHTRTRWQTFMSDKLKSIKSWINKNGYPLEMKVAKTLKEHGFDIAQSILYKDSETGKYRETDIIAHVTKGINNVWFNLTFIFECKKTIGKPWVVFTNHSDNKSQNIQPPLFASKNAQILVQTILKNNDYRSPILFPDLKKYGYNIVTSHSENKNLAYSATQSVTKATEYLVKKSNESNKKFCNIYVPIVVIEGDLIEASLNYDNDIELLEVDYSTVVSTKSFEEQNSSLLTVVTSDYFGKFAMELMGDCEQFFKNYSKEIELISKNHPTNIPTNIYDNDF</sequence>
<keyword evidence="2" id="KW-1185">Reference proteome</keyword>
<dbReference type="KEGG" id="kan:IMCC3317_13960"/>
<reference evidence="1 2" key="1">
    <citation type="journal article" date="2013" name="Int. J. Syst. Evol. Microbiol.">
        <title>Kordia antarctica sp. nov., isolated from Antarctic seawater.</title>
        <authorList>
            <person name="Baek K."/>
            <person name="Choi A."/>
            <person name="Kang I."/>
            <person name="Lee K."/>
            <person name="Cho J.C."/>
        </authorList>
    </citation>
    <scope>NUCLEOTIDE SEQUENCE [LARGE SCALE GENOMIC DNA]</scope>
    <source>
        <strain evidence="1 2">IMCC3317</strain>
    </source>
</reference>
<evidence type="ECO:0000313" key="1">
    <source>
        <dbReference type="EMBL" id="QHI36043.1"/>
    </source>
</evidence>
<dbReference type="OrthoDB" id="1334338at2"/>
<organism evidence="1 2">
    <name type="scientific">Kordia antarctica</name>
    <dbReference type="NCBI Taxonomy" id="1218801"/>
    <lineage>
        <taxon>Bacteria</taxon>
        <taxon>Pseudomonadati</taxon>
        <taxon>Bacteroidota</taxon>
        <taxon>Flavobacteriia</taxon>
        <taxon>Flavobacteriales</taxon>
        <taxon>Flavobacteriaceae</taxon>
        <taxon>Kordia</taxon>
    </lineage>
</organism>
<dbReference type="RefSeq" id="WP_160128775.1">
    <property type="nucleotide sequence ID" value="NZ_CP019288.1"/>
</dbReference>